<dbReference type="EMBL" id="CP061800">
    <property type="protein sequence ID" value="QTA87526.1"/>
    <property type="molecule type" value="Genomic_DNA"/>
</dbReference>
<comment type="subcellular location">
    <subcellularLocation>
        <location evidence="2">Cell membrane</location>
        <topology evidence="2">Multi-pass membrane protein</topology>
    </subcellularLocation>
</comment>
<keyword evidence="2" id="KW-1003">Cell membrane</keyword>
<dbReference type="GO" id="GO:0005886">
    <property type="term" value="C:plasma membrane"/>
    <property type="evidence" value="ECO:0007669"/>
    <property type="project" value="UniProtKB-SubCell"/>
</dbReference>
<feature type="transmembrane region" description="Helical" evidence="3">
    <location>
        <begin position="86"/>
        <end position="104"/>
    </location>
</feature>
<gene>
    <name evidence="4" type="primary">bioY</name>
    <name evidence="4" type="ORF">dnm_035600</name>
</gene>
<keyword evidence="2" id="KW-0813">Transport</keyword>
<feature type="transmembrane region" description="Helical" evidence="3">
    <location>
        <begin position="58"/>
        <end position="80"/>
    </location>
</feature>
<keyword evidence="3" id="KW-0812">Transmembrane</keyword>
<keyword evidence="2 3" id="KW-0472">Membrane</keyword>
<feature type="transmembrane region" description="Helical" evidence="3">
    <location>
        <begin position="12"/>
        <end position="37"/>
    </location>
</feature>
<evidence type="ECO:0000256" key="3">
    <source>
        <dbReference type="SAM" id="Phobius"/>
    </source>
</evidence>
<feature type="transmembrane region" description="Helical" evidence="3">
    <location>
        <begin position="111"/>
        <end position="133"/>
    </location>
</feature>
<dbReference type="Gene3D" id="1.10.1760.20">
    <property type="match status" value="1"/>
</dbReference>
<organism evidence="4 5">
    <name type="scientific">Desulfonema magnum</name>
    <dbReference type="NCBI Taxonomy" id="45655"/>
    <lineage>
        <taxon>Bacteria</taxon>
        <taxon>Pseudomonadati</taxon>
        <taxon>Thermodesulfobacteriota</taxon>
        <taxon>Desulfobacteria</taxon>
        <taxon>Desulfobacterales</taxon>
        <taxon>Desulfococcaceae</taxon>
        <taxon>Desulfonema</taxon>
    </lineage>
</organism>
<dbReference type="Pfam" id="PF02632">
    <property type="entry name" value="BioY"/>
    <property type="match status" value="1"/>
</dbReference>
<sequence length="189" mass="19366">MNLSNQLRMTVYASLFAALIAVGSYISVAIGPVPIVLQNLFVMLSALLLGSRWGLASVAVYLLAGACGLPVFAGGAGGIGRFAGPTGGYLISYLPAVYIIGLITEKANGRVLFDIVAMICGVVIVYALGVTWLKIVTGMGFGEALIGGMLPFLLGDVLKIAAAVAIAKALRPVIQTSEAASYAEAEAEA</sequence>
<accession>A0A975BL61</accession>
<protein>
    <recommendedName>
        <fullName evidence="2">Biotin transporter</fullName>
    </recommendedName>
</protein>
<evidence type="ECO:0000256" key="2">
    <source>
        <dbReference type="PIRNR" id="PIRNR016661"/>
    </source>
</evidence>
<dbReference type="InterPro" id="IPR003784">
    <property type="entry name" value="BioY"/>
</dbReference>
<name>A0A975BL61_9BACT</name>
<evidence type="ECO:0000256" key="1">
    <source>
        <dbReference type="ARBA" id="ARBA00010692"/>
    </source>
</evidence>
<dbReference type="PANTHER" id="PTHR34295:SF1">
    <property type="entry name" value="BIOTIN TRANSPORTER BIOY"/>
    <property type="match status" value="1"/>
</dbReference>
<comment type="similarity">
    <text evidence="1 2">Belongs to the BioY family.</text>
</comment>
<dbReference type="PIRSF" id="PIRSF016661">
    <property type="entry name" value="BioY"/>
    <property type="match status" value="1"/>
</dbReference>
<dbReference type="AlphaFoldDB" id="A0A975BL61"/>
<proteinExistence type="inferred from homology"/>
<feature type="transmembrane region" description="Helical" evidence="3">
    <location>
        <begin position="145"/>
        <end position="167"/>
    </location>
</feature>
<dbReference type="GO" id="GO:0015225">
    <property type="term" value="F:biotin transmembrane transporter activity"/>
    <property type="evidence" value="ECO:0007669"/>
    <property type="project" value="UniProtKB-UniRule"/>
</dbReference>
<keyword evidence="5" id="KW-1185">Reference proteome</keyword>
<reference evidence="4" key="1">
    <citation type="journal article" date="2021" name="Microb. Physiol.">
        <title>Proteogenomic Insights into the Physiology of Marine, Sulfate-Reducing, Filamentous Desulfonema limicola and Desulfonema magnum.</title>
        <authorList>
            <person name="Schnaars V."/>
            <person name="Wohlbrand L."/>
            <person name="Scheve S."/>
            <person name="Hinrichs C."/>
            <person name="Reinhardt R."/>
            <person name="Rabus R."/>
        </authorList>
    </citation>
    <scope>NUCLEOTIDE SEQUENCE</scope>
    <source>
        <strain evidence="4">4be13</strain>
    </source>
</reference>
<dbReference type="Proteomes" id="UP000663722">
    <property type="component" value="Chromosome"/>
</dbReference>
<dbReference type="PANTHER" id="PTHR34295">
    <property type="entry name" value="BIOTIN TRANSPORTER BIOY"/>
    <property type="match status" value="1"/>
</dbReference>
<keyword evidence="3" id="KW-1133">Transmembrane helix</keyword>
<evidence type="ECO:0000313" key="4">
    <source>
        <dbReference type="EMBL" id="QTA87526.1"/>
    </source>
</evidence>
<dbReference type="KEGG" id="dmm:dnm_035600"/>
<evidence type="ECO:0000313" key="5">
    <source>
        <dbReference type="Proteomes" id="UP000663722"/>
    </source>
</evidence>